<protein>
    <recommendedName>
        <fullName evidence="3">Right-handed parallel beta-helix repeat-containing protein</fullName>
    </recommendedName>
</protein>
<accession>A0AB39QTQ0</accession>
<evidence type="ECO:0000256" key="1">
    <source>
        <dbReference type="SAM" id="SignalP"/>
    </source>
</evidence>
<dbReference type="PANTHER" id="PTHR11319:SF35">
    <property type="entry name" value="OUTER MEMBRANE PROTEIN PMPC-RELATED"/>
    <property type="match status" value="1"/>
</dbReference>
<sequence length="376" mass="37346">MRYIRFCSAAAAAAAIATGLTSGPANAADPDRVPCSGTALALAITNARNGETLDLRRDCSYHLMAALPAITRSLTIRGNGATIVRDGAATPAFRIFEVSSGGDLRLKELTVRGGYLPTGSGAGIHVNSGGGLRLSKVDVLDNTAANNGGGIAVDAGGSAEIKSSYVAFNNATQGGGLFTAGSVTTENSEFARNHARRAGGAVFQSGGMTFVGMNVIRRNTAAGLGGGIFIGDGSMEIDDSKITNNTAAGSAGGGIYNNANLKLVKSKVSGNVVGGTAGQGGGIYNTGTGVLLLKGTEVSRNSANGPNASATSISVGGGIYNNGGSVALDHSTVRDNASTSAPGGVFTTNLVSVTASKVTHNIPTNCSVGLVPGCTD</sequence>
<dbReference type="EMBL" id="CP163441">
    <property type="protein sequence ID" value="XDQ44663.1"/>
    <property type="molecule type" value="Genomic_DNA"/>
</dbReference>
<dbReference type="SMART" id="SM00710">
    <property type="entry name" value="PbH1"/>
    <property type="match status" value="5"/>
</dbReference>
<dbReference type="RefSeq" id="WP_369223523.1">
    <property type="nucleotide sequence ID" value="NZ_CP163441.1"/>
</dbReference>
<dbReference type="InterPro" id="IPR006626">
    <property type="entry name" value="PbH1"/>
</dbReference>
<dbReference type="InterPro" id="IPR011050">
    <property type="entry name" value="Pectin_lyase_fold/virulence"/>
</dbReference>
<feature type="signal peptide" evidence="1">
    <location>
        <begin position="1"/>
        <end position="27"/>
    </location>
</feature>
<dbReference type="AlphaFoldDB" id="A0AB39QTQ0"/>
<gene>
    <name evidence="2" type="ORF">AB5J52_21665</name>
</gene>
<evidence type="ECO:0000313" key="2">
    <source>
        <dbReference type="EMBL" id="XDQ44663.1"/>
    </source>
</evidence>
<dbReference type="SUPFAM" id="SSF51126">
    <property type="entry name" value="Pectin lyase-like"/>
    <property type="match status" value="1"/>
</dbReference>
<name>A0AB39QTQ0_9ACTN</name>
<dbReference type="PANTHER" id="PTHR11319">
    <property type="entry name" value="G PROTEIN-COUPLED RECEPTOR-RELATED"/>
    <property type="match status" value="1"/>
</dbReference>
<keyword evidence="1" id="KW-0732">Signal</keyword>
<reference evidence="2" key="1">
    <citation type="submission" date="2024-07" db="EMBL/GenBank/DDBJ databases">
        <authorList>
            <person name="Yu S.T."/>
        </authorList>
    </citation>
    <scope>NUCLEOTIDE SEQUENCE</scope>
    <source>
        <strain evidence="2">R39</strain>
    </source>
</reference>
<feature type="chain" id="PRO_5044304808" description="Right-handed parallel beta-helix repeat-containing protein" evidence="1">
    <location>
        <begin position="28"/>
        <end position="376"/>
    </location>
</feature>
<evidence type="ECO:0008006" key="3">
    <source>
        <dbReference type="Google" id="ProtNLM"/>
    </source>
</evidence>
<organism evidence="2">
    <name type="scientific">Streptomyces sp. R39</name>
    <dbReference type="NCBI Taxonomy" id="3238631"/>
    <lineage>
        <taxon>Bacteria</taxon>
        <taxon>Bacillati</taxon>
        <taxon>Actinomycetota</taxon>
        <taxon>Actinomycetes</taxon>
        <taxon>Kitasatosporales</taxon>
        <taxon>Streptomycetaceae</taxon>
        <taxon>Streptomyces</taxon>
    </lineage>
</organism>
<proteinExistence type="predicted"/>